<accession>A0AC35UBT5</accession>
<organism evidence="1 2">
    <name type="scientific">Rhabditophanes sp. KR3021</name>
    <dbReference type="NCBI Taxonomy" id="114890"/>
    <lineage>
        <taxon>Eukaryota</taxon>
        <taxon>Metazoa</taxon>
        <taxon>Ecdysozoa</taxon>
        <taxon>Nematoda</taxon>
        <taxon>Chromadorea</taxon>
        <taxon>Rhabditida</taxon>
        <taxon>Tylenchina</taxon>
        <taxon>Panagrolaimomorpha</taxon>
        <taxon>Strongyloidoidea</taxon>
        <taxon>Alloionematidae</taxon>
        <taxon>Rhabditophanes</taxon>
    </lineage>
</organism>
<dbReference type="WBParaSite" id="RSKR_0000988500.1">
    <property type="protein sequence ID" value="RSKR_0000988500.1"/>
    <property type="gene ID" value="RSKR_0000988500"/>
</dbReference>
<name>A0AC35UBT5_9BILA</name>
<reference evidence="2" key="1">
    <citation type="submission" date="2016-11" db="UniProtKB">
        <authorList>
            <consortium name="WormBaseParasite"/>
        </authorList>
    </citation>
    <scope>IDENTIFICATION</scope>
    <source>
        <strain evidence="2">KR3021</strain>
    </source>
</reference>
<proteinExistence type="predicted"/>
<protein>
    <submittedName>
        <fullName evidence="2">DUF1279 domain-containing protein</fullName>
    </submittedName>
</protein>
<evidence type="ECO:0000313" key="1">
    <source>
        <dbReference type="Proteomes" id="UP000095286"/>
    </source>
</evidence>
<evidence type="ECO:0000313" key="2">
    <source>
        <dbReference type="WBParaSite" id="RSKR_0000988500.1"/>
    </source>
</evidence>
<dbReference type="Proteomes" id="UP000095286">
    <property type="component" value="Unplaced"/>
</dbReference>
<sequence>MRLCLSISRLNTISCSNFVSLPSLNYETKGIVTSSFAQQHRNIHFSPVISKFRLSMDEEQKKHKLSKIELQNAEEAPKTLVQKLKFYIKRYWYIAIPVHAVVCSFYFAIFYFLVKSGVDVIAIMKTLHLPESIIEKAQHASPSASTFVLAFLLYKIATPLRYATTVGGIQGTFWTMKKLGKLKTAREVEYKVRNDYERNKNIYGLRNKFLNKKIHTKNFKKEL</sequence>